<keyword evidence="2" id="KW-0964">Secreted</keyword>
<evidence type="ECO:0000256" key="2">
    <source>
        <dbReference type="ARBA" id="ARBA00022525"/>
    </source>
</evidence>
<dbReference type="PROSITE" id="PS50287">
    <property type="entry name" value="SRCR_2"/>
    <property type="match status" value="3"/>
</dbReference>
<dbReference type="InterPro" id="IPR036772">
    <property type="entry name" value="SRCR-like_dom_sf"/>
</dbReference>
<gene>
    <name evidence="12" type="ORF">ACEWY4_003237</name>
</gene>
<dbReference type="PROSITE" id="PS50835">
    <property type="entry name" value="IG_LIKE"/>
    <property type="match status" value="3"/>
</dbReference>
<keyword evidence="4" id="KW-0677">Repeat</keyword>
<reference evidence="12 13" key="1">
    <citation type="submission" date="2024-09" db="EMBL/GenBank/DDBJ databases">
        <title>A chromosome-level genome assembly of Gray's grenadier anchovy, Coilia grayii.</title>
        <authorList>
            <person name="Fu Z."/>
        </authorList>
    </citation>
    <scope>NUCLEOTIDE SEQUENCE [LARGE SCALE GENOMIC DNA]</scope>
    <source>
        <strain evidence="12">G4</strain>
        <tissue evidence="12">Muscle</tissue>
    </source>
</reference>
<dbReference type="SUPFAM" id="SSF56487">
    <property type="entry name" value="SRCR-like"/>
    <property type="match status" value="3"/>
</dbReference>
<keyword evidence="3" id="KW-0732">Signal</keyword>
<dbReference type="GO" id="GO:0005576">
    <property type="term" value="C:extracellular region"/>
    <property type="evidence" value="ECO:0007669"/>
    <property type="project" value="UniProtKB-SubCell"/>
</dbReference>
<feature type="domain" description="SRCR" evidence="10">
    <location>
        <begin position="238"/>
        <end position="338"/>
    </location>
</feature>
<dbReference type="InterPro" id="IPR007110">
    <property type="entry name" value="Ig-like_dom"/>
</dbReference>
<organism evidence="12 13">
    <name type="scientific">Coilia grayii</name>
    <name type="common">Gray's grenadier anchovy</name>
    <dbReference type="NCBI Taxonomy" id="363190"/>
    <lineage>
        <taxon>Eukaryota</taxon>
        <taxon>Metazoa</taxon>
        <taxon>Chordata</taxon>
        <taxon>Craniata</taxon>
        <taxon>Vertebrata</taxon>
        <taxon>Euteleostomi</taxon>
        <taxon>Actinopterygii</taxon>
        <taxon>Neopterygii</taxon>
        <taxon>Teleostei</taxon>
        <taxon>Clupei</taxon>
        <taxon>Clupeiformes</taxon>
        <taxon>Clupeoidei</taxon>
        <taxon>Engraulidae</taxon>
        <taxon>Coilinae</taxon>
        <taxon>Coilia</taxon>
    </lineage>
</organism>
<evidence type="ECO:0000256" key="6">
    <source>
        <dbReference type="ARBA" id="ARBA00023180"/>
    </source>
</evidence>
<keyword evidence="7" id="KW-0393">Immunoglobulin domain</keyword>
<comment type="caution">
    <text evidence="8">Lacks conserved residue(s) required for the propagation of feature annotation.</text>
</comment>
<comment type="caution">
    <text evidence="12">The sequence shown here is derived from an EMBL/GenBank/DDBJ whole genome shotgun (WGS) entry which is preliminary data.</text>
</comment>
<dbReference type="Pfam" id="PF00530">
    <property type="entry name" value="SRCR"/>
    <property type="match status" value="3"/>
</dbReference>
<dbReference type="InterPro" id="IPR001190">
    <property type="entry name" value="SRCR"/>
</dbReference>
<dbReference type="Pfam" id="PF00047">
    <property type="entry name" value="ig"/>
    <property type="match status" value="2"/>
</dbReference>
<dbReference type="PANTHER" id="PTHR48071:SF15">
    <property type="entry name" value="SRCR DOMAIN-CONTAINING PROTEIN"/>
    <property type="match status" value="1"/>
</dbReference>
<feature type="domain" description="Ig-like" evidence="11">
    <location>
        <begin position="648"/>
        <end position="741"/>
    </location>
</feature>
<dbReference type="SMART" id="SM00202">
    <property type="entry name" value="SR"/>
    <property type="match status" value="3"/>
</dbReference>
<dbReference type="FunFam" id="3.10.250.10:FF:000006">
    <property type="entry name" value="neurotrypsin isoform X2"/>
    <property type="match status" value="2"/>
</dbReference>
<dbReference type="FunFam" id="3.10.250.10:FF:000005">
    <property type="entry name" value="Neurotrypsin isoform A"/>
    <property type="match status" value="1"/>
</dbReference>
<feature type="domain" description="SRCR" evidence="10">
    <location>
        <begin position="29"/>
        <end position="129"/>
    </location>
</feature>
<dbReference type="InterPro" id="IPR036179">
    <property type="entry name" value="Ig-like_dom_sf"/>
</dbReference>
<accession>A0ABD1KRA0</accession>
<feature type="disulfide bond" evidence="8">
    <location>
        <begin position="67"/>
        <end position="128"/>
    </location>
</feature>
<dbReference type="InterPro" id="IPR003598">
    <property type="entry name" value="Ig_sub2"/>
</dbReference>
<evidence type="ECO:0000313" key="12">
    <source>
        <dbReference type="EMBL" id="KAL2101476.1"/>
    </source>
</evidence>
<evidence type="ECO:0000256" key="4">
    <source>
        <dbReference type="ARBA" id="ARBA00022737"/>
    </source>
</evidence>
<dbReference type="Gene3D" id="3.10.250.10">
    <property type="entry name" value="SRCR-like domain"/>
    <property type="match status" value="3"/>
</dbReference>
<keyword evidence="6" id="KW-0325">Glycoprotein</keyword>
<protein>
    <recommendedName>
        <fullName evidence="14">Deleted in malignant brain tumors 1 protein-like</fullName>
    </recommendedName>
</protein>
<evidence type="ECO:0000313" key="13">
    <source>
        <dbReference type="Proteomes" id="UP001591681"/>
    </source>
</evidence>
<evidence type="ECO:0000259" key="11">
    <source>
        <dbReference type="PROSITE" id="PS50835"/>
    </source>
</evidence>
<evidence type="ECO:0000256" key="7">
    <source>
        <dbReference type="ARBA" id="ARBA00023319"/>
    </source>
</evidence>
<evidence type="ECO:0000256" key="5">
    <source>
        <dbReference type="ARBA" id="ARBA00023157"/>
    </source>
</evidence>
<keyword evidence="9" id="KW-1133">Transmembrane helix</keyword>
<dbReference type="SMART" id="SM00408">
    <property type="entry name" value="IGc2"/>
    <property type="match status" value="3"/>
</dbReference>
<evidence type="ECO:0000256" key="1">
    <source>
        <dbReference type="ARBA" id="ARBA00004613"/>
    </source>
</evidence>
<sequence length="927" mass="101274">MIIHSLGHNYILRFHTIFNNYPFLTAAQIRVVGGRTTCSGRVEVYHDGQWGTVCHNAWDVNDAEVVCRQLGCGHAESAPMEAYFGKGSGVIWLDEVRCSGAESSLVECLHNGFGVHNCNHGDDAGVVCSVNVPVRLVGGSTNCSGRVEVYHNGQWGTVCNDDWDMNDATVVCRQLGCGHAVSVSDGAHFNRGSERTWLNDVRCSGAERFLAECSHGDIGTSYCSNEDASVVCSGHAPVRLVGESNDCSGRVEVYHNGQWGTVCDDDWDMNDATVVCRQLGCGCAVSAPVEAHFGNGSGEIWMDNINCSGAELFLVDCSHSGFGTHNCNHGEDAGVVCSGAGQPPKILLTSSQSTVLPGETIEFQCSISSDTCSTTDVHLYKNGVSIMTRSTTANQKHAAFMLPQVDSSNQGNYSCAYSRFTRSSSIGISVVTLPKPNLRMGTTPSWGQSVQMTCSISTQYLGGTFTLQQLSGSYRETKAASGTSADFTIRQVDFVHEGSYYCQYQTRVSSHEITSSRSDTISFLVAVTLEKPLLTLEMGKQASWGEPVQMTCSISTQYLGGTFTLRLVSGSLTKTKRTTGNSSTFTIPQVDFVHEGSYYCQYQTEMSGRNFSSPHSDFATFSVVVMQSVACPVFCSVNVTYLMTYFFPVTLSKPHLTLETEDPSLGEPVRMTCSISTQYLGGTFTLQQLSGSYRETKAASGTSADFTVRQVDFVHEGSYYCQYQTRVSNRDFTSSHSNSVSFSIMLSLPQPIISASGPDGELSWGPHGPEVPRGQSFSIICSIKSQHQGGSFHLIFEGSTESWTKLAINCSASFIFTEADLSHKGNYSCFYKVTLFTRLFTSTRTDDLHVTIRELTWMELSRHIVSAHPLVTYRTILVLLLVSVILVSVFLRKRQKKHCGYVVSEEYCKCPYCCCRPKKHVIAGKGH</sequence>
<keyword evidence="9" id="KW-0812">Transmembrane</keyword>
<dbReference type="PANTHER" id="PTHR48071">
    <property type="entry name" value="SRCR DOMAIN-CONTAINING PROTEIN"/>
    <property type="match status" value="1"/>
</dbReference>
<proteinExistence type="predicted"/>
<feature type="disulfide bond" evidence="8">
    <location>
        <begin position="54"/>
        <end position="118"/>
    </location>
</feature>
<evidence type="ECO:0000256" key="8">
    <source>
        <dbReference type="PROSITE-ProRule" id="PRU00196"/>
    </source>
</evidence>
<dbReference type="Proteomes" id="UP001591681">
    <property type="component" value="Unassembled WGS sequence"/>
</dbReference>
<dbReference type="InterPro" id="IPR003599">
    <property type="entry name" value="Ig_sub"/>
</dbReference>
<feature type="disulfide bond" evidence="8">
    <location>
        <begin position="98"/>
        <end position="108"/>
    </location>
</feature>
<feature type="domain" description="Ig-like" evidence="11">
    <location>
        <begin position="344"/>
        <end position="427"/>
    </location>
</feature>
<dbReference type="InterPro" id="IPR013783">
    <property type="entry name" value="Ig-like_fold"/>
</dbReference>
<feature type="transmembrane region" description="Helical" evidence="9">
    <location>
        <begin position="871"/>
        <end position="891"/>
    </location>
</feature>
<feature type="domain" description="Ig-like" evidence="11">
    <location>
        <begin position="751"/>
        <end position="829"/>
    </location>
</feature>
<keyword evidence="13" id="KW-1185">Reference proteome</keyword>
<dbReference type="Gene3D" id="2.60.40.10">
    <property type="entry name" value="Immunoglobulins"/>
    <property type="match status" value="5"/>
</dbReference>
<evidence type="ECO:0000256" key="3">
    <source>
        <dbReference type="ARBA" id="ARBA00022729"/>
    </source>
</evidence>
<evidence type="ECO:0000256" key="9">
    <source>
        <dbReference type="SAM" id="Phobius"/>
    </source>
</evidence>
<dbReference type="SMART" id="SM00409">
    <property type="entry name" value="IG"/>
    <property type="match status" value="5"/>
</dbReference>
<dbReference type="EMBL" id="JBHFQA010000003">
    <property type="protein sequence ID" value="KAL2101476.1"/>
    <property type="molecule type" value="Genomic_DNA"/>
</dbReference>
<name>A0ABD1KRA0_9TELE</name>
<dbReference type="Pfam" id="PF13895">
    <property type="entry name" value="Ig_2"/>
    <property type="match status" value="1"/>
</dbReference>
<feature type="disulfide bond" evidence="8">
    <location>
        <begin position="276"/>
        <end position="337"/>
    </location>
</feature>
<evidence type="ECO:0008006" key="14">
    <source>
        <dbReference type="Google" id="ProtNLM"/>
    </source>
</evidence>
<dbReference type="PROSITE" id="PS00420">
    <property type="entry name" value="SRCR_1"/>
    <property type="match status" value="2"/>
</dbReference>
<dbReference type="AlphaFoldDB" id="A0ABD1KRA0"/>
<dbReference type="SUPFAM" id="SSF48726">
    <property type="entry name" value="Immunoglobulin"/>
    <property type="match status" value="5"/>
</dbReference>
<comment type="subcellular location">
    <subcellularLocation>
        <location evidence="1">Secreted</location>
    </subcellularLocation>
</comment>
<feature type="disulfide bond" evidence="8">
    <location>
        <begin position="159"/>
        <end position="223"/>
    </location>
</feature>
<feature type="domain" description="SRCR" evidence="10">
    <location>
        <begin position="134"/>
        <end position="233"/>
    </location>
</feature>
<feature type="disulfide bond" evidence="8">
    <location>
        <begin position="263"/>
        <end position="327"/>
    </location>
</feature>
<evidence type="ECO:0000259" key="10">
    <source>
        <dbReference type="PROSITE" id="PS50287"/>
    </source>
</evidence>
<keyword evidence="9" id="KW-0472">Membrane</keyword>
<feature type="disulfide bond" evidence="8">
    <location>
        <begin position="203"/>
        <end position="213"/>
    </location>
</feature>
<keyword evidence="5 8" id="KW-1015">Disulfide bond</keyword>
<feature type="disulfide bond" evidence="8">
    <location>
        <begin position="307"/>
        <end position="317"/>
    </location>
</feature>
<dbReference type="PRINTS" id="PR00258">
    <property type="entry name" value="SPERACTRCPTR"/>
</dbReference>
<dbReference type="InterPro" id="IPR013151">
    <property type="entry name" value="Immunoglobulin_dom"/>
</dbReference>